<reference evidence="10" key="1">
    <citation type="submission" date="2020-09" db="EMBL/GenBank/DDBJ databases">
        <title>A novel bacterium of genus Paenibacillus, isolated from South China Sea.</title>
        <authorList>
            <person name="Huang H."/>
            <person name="Mo K."/>
            <person name="Hu Y."/>
        </authorList>
    </citation>
    <scope>NUCLEOTIDE SEQUENCE</scope>
    <source>
        <strain evidence="10">IB182496</strain>
    </source>
</reference>
<dbReference type="PANTHER" id="PTHR43649:SF33">
    <property type="entry name" value="POLYGALACTURONAN_RHAMNOGALACTURONAN-BINDING PROTEIN YTCQ"/>
    <property type="match status" value="1"/>
</dbReference>
<evidence type="ECO:0000256" key="1">
    <source>
        <dbReference type="ARBA" id="ARBA00022475"/>
    </source>
</evidence>
<keyword evidence="6" id="KW-0564">Palmitate</keyword>
<gene>
    <name evidence="10" type="ORF">IDH44_00660</name>
</gene>
<dbReference type="Gene3D" id="3.40.190.10">
    <property type="entry name" value="Periplasmic binding protein-like II"/>
    <property type="match status" value="1"/>
</dbReference>
<dbReference type="SMART" id="SM00345">
    <property type="entry name" value="HTH_GNTR"/>
    <property type="match status" value="1"/>
</dbReference>
<dbReference type="InterPro" id="IPR036390">
    <property type="entry name" value="WH_DNA-bd_sf"/>
</dbReference>
<keyword evidence="7" id="KW-0804">Transcription</keyword>
<comment type="caution">
    <text evidence="10">The sequence shown here is derived from an EMBL/GenBank/DDBJ whole genome shotgun (WGS) entry which is preliminary data.</text>
</comment>
<evidence type="ECO:0000259" key="9">
    <source>
        <dbReference type="PROSITE" id="PS50949"/>
    </source>
</evidence>
<evidence type="ECO:0000313" key="11">
    <source>
        <dbReference type="Proteomes" id="UP000621560"/>
    </source>
</evidence>
<organism evidence="10 11">
    <name type="scientific">Paenibacillus sabuli</name>
    <dbReference type="NCBI Taxonomy" id="2772509"/>
    <lineage>
        <taxon>Bacteria</taxon>
        <taxon>Bacillati</taxon>
        <taxon>Bacillota</taxon>
        <taxon>Bacilli</taxon>
        <taxon>Bacillales</taxon>
        <taxon>Paenibacillaceae</taxon>
        <taxon>Paenibacillus</taxon>
    </lineage>
</organism>
<keyword evidence="1" id="KW-1003">Cell membrane</keyword>
<dbReference type="AlphaFoldDB" id="A0A927BQ82"/>
<dbReference type="RefSeq" id="WP_190913730.1">
    <property type="nucleotide sequence ID" value="NZ_JACXIZ010000003.1"/>
</dbReference>
<keyword evidence="5" id="KW-0472">Membrane</keyword>
<dbReference type="Pfam" id="PF00392">
    <property type="entry name" value="GntR"/>
    <property type="match status" value="1"/>
</dbReference>
<evidence type="ECO:0000256" key="3">
    <source>
        <dbReference type="ARBA" id="ARBA00023015"/>
    </source>
</evidence>
<keyword evidence="8" id="KW-0449">Lipoprotein</keyword>
<accession>A0A927BQ82</accession>
<dbReference type="SUPFAM" id="SSF53850">
    <property type="entry name" value="Periplasmic binding protein-like II"/>
    <property type="match status" value="1"/>
</dbReference>
<dbReference type="InterPro" id="IPR000524">
    <property type="entry name" value="Tscrpt_reg_HTH_GntR"/>
</dbReference>
<dbReference type="SUPFAM" id="SSF46785">
    <property type="entry name" value="Winged helix' DNA-binding domain"/>
    <property type="match status" value="1"/>
</dbReference>
<proteinExistence type="predicted"/>
<keyword evidence="4" id="KW-0238">DNA-binding</keyword>
<feature type="domain" description="HTH gntR-type" evidence="9">
    <location>
        <begin position="11"/>
        <end position="79"/>
    </location>
</feature>
<evidence type="ECO:0000256" key="5">
    <source>
        <dbReference type="ARBA" id="ARBA00023136"/>
    </source>
</evidence>
<keyword evidence="11" id="KW-1185">Reference proteome</keyword>
<evidence type="ECO:0000313" key="10">
    <source>
        <dbReference type="EMBL" id="MBD2843685.1"/>
    </source>
</evidence>
<dbReference type="CDD" id="cd07377">
    <property type="entry name" value="WHTH_GntR"/>
    <property type="match status" value="1"/>
</dbReference>
<evidence type="ECO:0000256" key="7">
    <source>
        <dbReference type="ARBA" id="ARBA00023163"/>
    </source>
</evidence>
<dbReference type="Proteomes" id="UP000621560">
    <property type="component" value="Unassembled WGS sequence"/>
</dbReference>
<evidence type="ECO:0000256" key="6">
    <source>
        <dbReference type="ARBA" id="ARBA00023139"/>
    </source>
</evidence>
<sequence length="465" mass="52264">MNHKPGRKSFRERLDHFVNKLRTDILSGVLAPGDYLPAESALAKQFQLSNKSVRKGLEGLVEEGLIRKIDRVGNVVLAPDQERIRIHFGFSSTLFKDFLLDDLIAEFHRLNPGFHVLPLALRDYDSVSTGVELIQNGMLDVISLNSSQFQELAELGAADLLEELEPAPGLYPIATEAFSERGRLHAYPISLSPVVLCYNRRHFQEAGLPEPDSYWTWDDLIASAEQLSQARGRHAVYFPPASDNRYSVFLLQSGLTAAVDSAGAATLSAETAYSLEVYSRLVNNHRIFPKYMAGSYEDETIPLFVSGQVSMILTTYFNLNEFKNLELDYDLAPLPTLKPRQPQKTLLVTIGAAVAGNSREKEAARQFVRFLASEVAQKLIRERTVSIPARKREAEMTPGGALNRPSRYLMYRELFPTFFYHRDLGVPIGVLKSFRKLLNAYWSDMMDEEALYAAMGGLIGEHRDN</sequence>
<name>A0A927BQ82_9BACL</name>
<evidence type="ECO:0000256" key="4">
    <source>
        <dbReference type="ARBA" id="ARBA00023125"/>
    </source>
</evidence>
<dbReference type="Pfam" id="PF13416">
    <property type="entry name" value="SBP_bac_8"/>
    <property type="match status" value="1"/>
</dbReference>
<dbReference type="InterPro" id="IPR036388">
    <property type="entry name" value="WH-like_DNA-bd_sf"/>
</dbReference>
<dbReference type="PROSITE" id="PS50949">
    <property type="entry name" value="HTH_GNTR"/>
    <property type="match status" value="1"/>
</dbReference>
<dbReference type="EMBL" id="JACXIZ010000003">
    <property type="protein sequence ID" value="MBD2843685.1"/>
    <property type="molecule type" value="Genomic_DNA"/>
</dbReference>
<dbReference type="InterPro" id="IPR006059">
    <property type="entry name" value="SBP"/>
</dbReference>
<dbReference type="GO" id="GO:0003700">
    <property type="term" value="F:DNA-binding transcription factor activity"/>
    <property type="evidence" value="ECO:0007669"/>
    <property type="project" value="InterPro"/>
</dbReference>
<evidence type="ECO:0000256" key="8">
    <source>
        <dbReference type="ARBA" id="ARBA00023288"/>
    </source>
</evidence>
<evidence type="ECO:0000256" key="2">
    <source>
        <dbReference type="ARBA" id="ARBA00022729"/>
    </source>
</evidence>
<dbReference type="Gene3D" id="1.10.10.10">
    <property type="entry name" value="Winged helix-like DNA-binding domain superfamily/Winged helix DNA-binding domain"/>
    <property type="match status" value="1"/>
</dbReference>
<protein>
    <submittedName>
        <fullName evidence="10">Extracellular solute-binding protein</fullName>
    </submittedName>
</protein>
<dbReference type="PANTHER" id="PTHR43649">
    <property type="entry name" value="ARABINOSE-BINDING PROTEIN-RELATED"/>
    <property type="match status" value="1"/>
</dbReference>
<keyword evidence="2" id="KW-0732">Signal</keyword>
<keyword evidence="3" id="KW-0805">Transcription regulation</keyword>
<dbReference type="InterPro" id="IPR050490">
    <property type="entry name" value="Bact_solute-bd_prot1"/>
</dbReference>
<dbReference type="GO" id="GO:0003677">
    <property type="term" value="F:DNA binding"/>
    <property type="evidence" value="ECO:0007669"/>
    <property type="project" value="UniProtKB-KW"/>
</dbReference>